<dbReference type="AlphaFoldDB" id="A0AAV6UBE2"/>
<evidence type="ECO:0000313" key="3">
    <source>
        <dbReference type="Proteomes" id="UP000827092"/>
    </source>
</evidence>
<evidence type="ECO:0000313" key="2">
    <source>
        <dbReference type="EMBL" id="KAG8180941.1"/>
    </source>
</evidence>
<dbReference type="Proteomes" id="UP000827092">
    <property type="component" value="Unassembled WGS sequence"/>
</dbReference>
<gene>
    <name evidence="2" type="ORF">JTE90_024691</name>
</gene>
<sequence>MPILQITKLSTSSQKMIPILLRAEIPETKIVRFHRENPQHRTTTPTRRSATPTRRAATSSRQKNRLQPETSFIVQALFSNQQTDTSTWIFDTAANNATYFRSPVDTNTHQEQSDVDDIEADNFPDLQGNDVFNSEEEDEDFGEEEKVLYPCILDHQSQLLKVSYCYWFSF</sequence>
<protein>
    <submittedName>
        <fullName evidence="2">Uncharacterized protein</fullName>
    </submittedName>
</protein>
<evidence type="ECO:0000256" key="1">
    <source>
        <dbReference type="SAM" id="MobiDB-lite"/>
    </source>
</evidence>
<feature type="compositionally biased region" description="Low complexity" evidence="1">
    <location>
        <begin position="41"/>
        <end position="61"/>
    </location>
</feature>
<accession>A0AAV6UBE2</accession>
<reference evidence="2 3" key="1">
    <citation type="journal article" date="2022" name="Nat. Ecol. Evol.">
        <title>A masculinizing supergene underlies an exaggerated male reproductive morph in a spider.</title>
        <authorList>
            <person name="Hendrickx F."/>
            <person name="De Corte Z."/>
            <person name="Sonet G."/>
            <person name="Van Belleghem S.M."/>
            <person name="Kostlbacher S."/>
            <person name="Vangestel C."/>
        </authorList>
    </citation>
    <scope>NUCLEOTIDE SEQUENCE [LARGE SCALE GENOMIC DNA]</scope>
    <source>
        <strain evidence="2">W744_W776</strain>
    </source>
</reference>
<feature type="region of interest" description="Disordered" evidence="1">
    <location>
        <begin position="34"/>
        <end position="66"/>
    </location>
</feature>
<organism evidence="2 3">
    <name type="scientific">Oedothorax gibbosus</name>
    <dbReference type="NCBI Taxonomy" id="931172"/>
    <lineage>
        <taxon>Eukaryota</taxon>
        <taxon>Metazoa</taxon>
        <taxon>Ecdysozoa</taxon>
        <taxon>Arthropoda</taxon>
        <taxon>Chelicerata</taxon>
        <taxon>Arachnida</taxon>
        <taxon>Araneae</taxon>
        <taxon>Araneomorphae</taxon>
        <taxon>Entelegynae</taxon>
        <taxon>Araneoidea</taxon>
        <taxon>Linyphiidae</taxon>
        <taxon>Erigoninae</taxon>
        <taxon>Oedothorax</taxon>
    </lineage>
</organism>
<proteinExistence type="predicted"/>
<keyword evidence="3" id="KW-1185">Reference proteome</keyword>
<comment type="caution">
    <text evidence="2">The sequence shown here is derived from an EMBL/GenBank/DDBJ whole genome shotgun (WGS) entry which is preliminary data.</text>
</comment>
<dbReference type="EMBL" id="JAFNEN010000539">
    <property type="protein sequence ID" value="KAG8180941.1"/>
    <property type="molecule type" value="Genomic_DNA"/>
</dbReference>
<name>A0AAV6UBE2_9ARAC</name>